<evidence type="ECO:0000256" key="1">
    <source>
        <dbReference type="SAM" id="Phobius"/>
    </source>
</evidence>
<proteinExistence type="predicted"/>
<reference evidence="2 3" key="1">
    <citation type="submission" date="2020-08" db="EMBL/GenBank/DDBJ databases">
        <title>Plant Genome Project.</title>
        <authorList>
            <person name="Zhang R.-G."/>
        </authorList>
    </citation>
    <scope>NUCLEOTIDE SEQUENCE [LARGE SCALE GENOMIC DNA]</scope>
    <source>
        <tissue evidence="2">Rhizome</tissue>
    </source>
</reference>
<name>A0A8J5KSG7_ZINOF</name>
<keyword evidence="1" id="KW-1133">Transmembrane helix</keyword>
<evidence type="ECO:0000313" key="3">
    <source>
        <dbReference type="Proteomes" id="UP000734854"/>
    </source>
</evidence>
<comment type="caution">
    <text evidence="2">The sequence shown here is derived from an EMBL/GenBank/DDBJ whole genome shotgun (WGS) entry which is preliminary data.</text>
</comment>
<accession>A0A8J5KSG7</accession>
<gene>
    <name evidence="2" type="ORF">ZIOFF_055728</name>
</gene>
<sequence length="417" mass="45868">MALRLRGTLFSLAPRLLDASTSRCPHFLGVQSLGCPDSLALVSLQSRGCLDSKAHTKSLVSLSQDTRLKDKGFARVWTDLYLLLLHSLLAFIFVKLVVNSGNLLNRRIIHSGFDDAYKFLCWAFGSQRIEAKPLSQDSHEVQSKNQNYAVVEAPGQDPGPSFIVHSNNKKISLEDIKLVRLPTICFIGIAYYIRLKLKKQIILFNQLLQHQYHLMKFPICPKVPLAPIRNGIHPRPVDDLQIGYPVFQPPILNTLQLHIGPTSFGLPSCQANNGTLAPGTSHPGQMNNDEPSKAAVASACQCKAMPSMPEMAATPEPVASNDHLRFVPPADTTFTSDIDLEFSRDSLRSLGNNWNFSLSDLTTDLTNLGELGDTGDYSGSPILPSDKDIFLSDTGRDAIVEYFADPITRPSSQSDEG</sequence>
<feature type="transmembrane region" description="Helical" evidence="1">
    <location>
        <begin position="178"/>
        <end position="195"/>
    </location>
</feature>
<evidence type="ECO:0000313" key="2">
    <source>
        <dbReference type="EMBL" id="KAG6487145.1"/>
    </source>
</evidence>
<dbReference type="Proteomes" id="UP000734854">
    <property type="component" value="Unassembled WGS sequence"/>
</dbReference>
<keyword evidence="3" id="KW-1185">Reference proteome</keyword>
<dbReference type="EMBL" id="JACMSC010000015">
    <property type="protein sequence ID" value="KAG6487145.1"/>
    <property type="molecule type" value="Genomic_DNA"/>
</dbReference>
<keyword evidence="1" id="KW-0812">Transmembrane</keyword>
<protein>
    <submittedName>
        <fullName evidence="2">Uncharacterized protein</fullName>
    </submittedName>
</protein>
<keyword evidence="1" id="KW-0472">Membrane</keyword>
<dbReference type="AlphaFoldDB" id="A0A8J5KSG7"/>
<organism evidence="2 3">
    <name type="scientific">Zingiber officinale</name>
    <name type="common">Ginger</name>
    <name type="synonym">Amomum zingiber</name>
    <dbReference type="NCBI Taxonomy" id="94328"/>
    <lineage>
        <taxon>Eukaryota</taxon>
        <taxon>Viridiplantae</taxon>
        <taxon>Streptophyta</taxon>
        <taxon>Embryophyta</taxon>
        <taxon>Tracheophyta</taxon>
        <taxon>Spermatophyta</taxon>
        <taxon>Magnoliopsida</taxon>
        <taxon>Liliopsida</taxon>
        <taxon>Zingiberales</taxon>
        <taxon>Zingiberaceae</taxon>
        <taxon>Zingiber</taxon>
    </lineage>
</organism>
<feature type="transmembrane region" description="Helical" evidence="1">
    <location>
        <begin position="80"/>
        <end position="98"/>
    </location>
</feature>